<protein>
    <submittedName>
        <fullName evidence="1">Uncharacterized protein</fullName>
    </submittedName>
</protein>
<accession>A0A9W5APG3</accession>
<dbReference type="GeneID" id="29474706"/>
<comment type="caution">
    <text evidence="1">The sequence shown here is derived from an EMBL/GenBank/DDBJ whole genome shotgun (WGS) entry which is preliminary data.</text>
</comment>
<sequence length="141" mass="16174">MPNKEFQARIYGVAFWACKLIDEEITFDIKTDEQARIFDKKIGESIILHTNQMRSCVCGDENVSDIDEYTITGRINAIRKITLDFCRAEAFICSVDCIATNSSEFMDIEILITKDIWKEENPPQIDSFISAKIYFAGEILD</sequence>
<dbReference type="EMBL" id="FAUW01000002">
    <property type="protein sequence ID" value="CUU76489.1"/>
    <property type="molecule type" value="Genomic_DNA"/>
</dbReference>
<evidence type="ECO:0000313" key="2">
    <source>
        <dbReference type="Proteomes" id="UP000052257"/>
    </source>
</evidence>
<proteinExistence type="predicted"/>
<gene>
    <name evidence="1" type="ORF">ERS739220_00767</name>
</gene>
<evidence type="ECO:0000313" key="1">
    <source>
        <dbReference type="EMBL" id="CUU76489.1"/>
    </source>
</evidence>
<reference evidence="1 2" key="1">
    <citation type="submission" date="2015-11" db="EMBL/GenBank/DDBJ databases">
        <authorList>
            <consortium name="Pathogen Informatics"/>
        </authorList>
    </citation>
    <scope>NUCLEOTIDE SEQUENCE [LARGE SCALE GENOMIC DNA]</scope>
    <source>
        <strain evidence="1 2">006A-0191</strain>
    </source>
</reference>
<dbReference type="Proteomes" id="UP000052257">
    <property type="component" value="Unassembled WGS sequence"/>
</dbReference>
<dbReference type="AlphaFoldDB" id="A0A9W5APG3"/>
<organism evidence="1 2">
    <name type="scientific">Campylobacter hyointestinalis subsp. hyointestinalis</name>
    <dbReference type="NCBI Taxonomy" id="91352"/>
    <lineage>
        <taxon>Bacteria</taxon>
        <taxon>Pseudomonadati</taxon>
        <taxon>Campylobacterota</taxon>
        <taxon>Epsilonproteobacteria</taxon>
        <taxon>Campylobacterales</taxon>
        <taxon>Campylobacteraceae</taxon>
        <taxon>Campylobacter</taxon>
    </lineage>
</organism>
<name>A0A9W5APG3_CAMHY</name>
<dbReference type="RefSeq" id="WP_059427078.1">
    <property type="nucleotide sequence ID" value="NZ_FAUT01000001.1"/>
</dbReference>